<organism evidence="1 2">
    <name type="scientific">Halolamina litorea</name>
    <dbReference type="NCBI Taxonomy" id="1515593"/>
    <lineage>
        <taxon>Archaea</taxon>
        <taxon>Methanobacteriati</taxon>
        <taxon>Methanobacteriota</taxon>
        <taxon>Stenosarchaea group</taxon>
        <taxon>Halobacteria</taxon>
        <taxon>Halobacteriales</taxon>
        <taxon>Haloferacaceae</taxon>
    </lineage>
</organism>
<protein>
    <submittedName>
        <fullName evidence="1">Uncharacterized protein</fullName>
    </submittedName>
</protein>
<evidence type="ECO:0000313" key="2">
    <source>
        <dbReference type="Proteomes" id="UP001597139"/>
    </source>
</evidence>
<proteinExistence type="predicted"/>
<evidence type="ECO:0000313" key="1">
    <source>
        <dbReference type="EMBL" id="MFD1566080.1"/>
    </source>
</evidence>
<sequence>MSALAVLAFGALTNESTITDAVVMGTLMAAAYYFFDPQDTG</sequence>
<dbReference type="RefSeq" id="WP_379821066.1">
    <property type="nucleotide sequence ID" value="NZ_JBHUCZ010000001.1"/>
</dbReference>
<reference evidence="1 2" key="1">
    <citation type="journal article" date="2019" name="Int. J. Syst. Evol. Microbiol.">
        <title>The Global Catalogue of Microorganisms (GCM) 10K type strain sequencing project: providing services to taxonomists for standard genome sequencing and annotation.</title>
        <authorList>
            <consortium name="The Broad Institute Genomics Platform"/>
            <consortium name="The Broad Institute Genome Sequencing Center for Infectious Disease"/>
            <person name="Wu L."/>
            <person name="Ma J."/>
        </authorList>
    </citation>
    <scope>NUCLEOTIDE SEQUENCE [LARGE SCALE GENOMIC DNA]</scope>
    <source>
        <strain evidence="1 2">CGMCC 1.12859</strain>
    </source>
</reference>
<keyword evidence="2" id="KW-1185">Reference proteome</keyword>
<dbReference type="Proteomes" id="UP001597139">
    <property type="component" value="Unassembled WGS sequence"/>
</dbReference>
<name>A0ABD6BMJ8_9EURY</name>
<comment type="caution">
    <text evidence="1">The sequence shown here is derived from an EMBL/GenBank/DDBJ whole genome shotgun (WGS) entry which is preliminary data.</text>
</comment>
<dbReference type="EMBL" id="JBHUCZ010000001">
    <property type="protein sequence ID" value="MFD1566080.1"/>
    <property type="molecule type" value="Genomic_DNA"/>
</dbReference>
<dbReference type="AlphaFoldDB" id="A0ABD6BMJ8"/>
<gene>
    <name evidence="1" type="ORF">ACFSAU_01105</name>
</gene>
<accession>A0ABD6BMJ8</accession>